<dbReference type="InterPro" id="IPR036259">
    <property type="entry name" value="MFS_trans_sf"/>
</dbReference>
<feature type="transmembrane region" description="Helical" evidence="6">
    <location>
        <begin position="76"/>
        <end position="96"/>
    </location>
</feature>
<dbReference type="AlphaFoldDB" id="A0A9P7K7E3"/>
<keyword evidence="2" id="KW-0813">Transport</keyword>
<comment type="subcellular location">
    <subcellularLocation>
        <location evidence="1">Membrane</location>
        <topology evidence="1">Multi-pass membrane protein</topology>
    </subcellularLocation>
</comment>
<sequence>MPSAASAVSTDSHSLPDEKAIEKYHAIDEEKYKKIRRKIDINLLPLLSLLYFLSFLDRSNIGNARIAGMAKDLDLVGLKYNIVVAVFFILYAFAEVPSNLCLKIFRPSIWIPSIMLAWGLVMTLMCLCKTYEGLLIARVFLGLAEAGLFPGITYYLSLWYRRRDVALRIAIFFSAATVAGDLISLLALYGIVRMEGIGGLHGWQWIFCLEGILTVVVAFAAFYFMNDYPATAAFLSSEEREIVIAALEEDSQGLATQFNQKFIWQAMKDYKTYVHMGIYSGAL</sequence>
<dbReference type="PANTHER" id="PTHR43791">
    <property type="entry name" value="PERMEASE-RELATED"/>
    <property type="match status" value="1"/>
</dbReference>
<accession>A0A9P7K7E3</accession>
<dbReference type="PROSITE" id="PS50850">
    <property type="entry name" value="MFS"/>
    <property type="match status" value="1"/>
</dbReference>
<dbReference type="Gene3D" id="1.20.1250.20">
    <property type="entry name" value="MFS general substrate transporter like domains"/>
    <property type="match status" value="1"/>
</dbReference>
<evidence type="ECO:0000313" key="8">
    <source>
        <dbReference type="EMBL" id="KAG5639044.1"/>
    </source>
</evidence>
<proteinExistence type="predicted"/>
<feature type="transmembrane region" description="Helical" evidence="6">
    <location>
        <begin position="169"/>
        <end position="191"/>
    </location>
</feature>
<reference evidence="8" key="1">
    <citation type="submission" date="2021-02" db="EMBL/GenBank/DDBJ databases">
        <authorList>
            <person name="Nieuwenhuis M."/>
            <person name="Van De Peppel L.J.J."/>
        </authorList>
    </citation>
    <scope>NUCLEOTIDE SEQUENCE</scope>
    <source>
        <strain evidence="8">D49</strain>
    </source>
</reference>
<keyword evidence="3 6" id="KW-0812">Transmembrane</keyword>
<reference evidence="8" key="2">
    <citation type="submission" date="2021-10" db="EMBL/GenBank/DDBJ databases">
        <title>Phylogenomics reveals ancestral predisposition of the termite-cultivated fungus Termitomyces towards a domesticated lifestyle.</title>
        <authorList>
            <person name="Auxier B."/>
            <person name="Grum-Grzhimaylo A."/>
            <person name="Cardenas M.E."/>
            <person name="Lodge J.D."/>
            <person name="Laessoe T."/>
            <person name="Pedersen O."/>
            <person name="Smith M.E."/>
            <person name="Kuyper T.W."/>
            <person name="Franco-Molano E.A."/>
            <person name="Baroni T.J."/>
            <person name="Aanen D.K."/>
        </authorList>
    </citation>
    <scope>NUCLEOTIDE SEQUENCE</scope>
    <source>
        <strain evidence="8">D49</strain>
    </source>
</reference>
<feature type="domain" description="Major facilitator superfamily (MFS) profile" evidence="7">
    <location>
        <begin position="43"/>
        <end position="283"/>
    </location>
</feature>
<dbReference type="OrthoDB" id="2962993at2759"/>
<evidence type="ECO:0000259" key="7">
    <source>
        <dbReference type="PROSITE" id="PS50850"/>
    </source>
</evidence>
<keyword evidence="9" id="KW-1185">Reference proteome</keyword>
<evidence type="ECO:0000256" key="4">
    <source>
        <dbReference type="ARBA" id="ARBA00022989"/>
    </source>
</evidence>
<organism evidence="8 9">
    <name type="scientific">Sphagnurus paluster</name>
    <dbReference type="NCBI Taxonomy" id="117069"/>
    <lineage>
        <taxon>Eukaryota</taxon>
        <taxon>Fungi</taxon>
        <taxon>Dikarya</taxon>
        <taxon>Basidiomycota</taxon>
        <taxon>Agaricomycotina</taxon>
        <taxon>Agaricomycetes</taxon>
        <taxon>Agaricomycetidae</taxon>
        <taxon>Agaricales</taxon>
        <taxon>Tricholomatineae</taxon>
        <taxon>Lyophyllaceae</taxon>
        <taxon>Sphagnurus</taxon>
    </lineage>
</organism>
<evidence type="ECO:0000256" key="5">
    <source>
        <dbReference type="ARBA" id="ARBA00023136"/>
    </source>
</evidence>
<comment type="caution">
    <text evidence="8">The sequence shown here is derived from an EMBL/GenBank/DDBJ whole genome shotgun (WGS) entry which is preliminary data.</text>
</comment>
<dbReference type="GO" id="GO:0016020">
    <property type="term" value="C:membrane"/>
    <property type="evidence" value="ECO:0007669"/>
    <property type="project" value="UniProtKB-SubCell"/>
</dbReference>
<dbReference type="EMBL" id="JABCKI010005734">
    <property type="protein sequence ID" value="KAG5639044.1"/>
    <property type="molecule type" value="Genomic_DNA"/>
</dbReference>
<dbReference type="SUPFAM" id="SSF103473">
    <property type="entry name" value="MFS general substrate transporter"/>
    <property type="match status" value="1"/>
</dbReference>
<keyword evidence="4 6" id="KW-1133">Transmembrane helix</keyword>
<feature type="transmembrane region" description="Helical" evidence="6">
    <location>
        <begin position="39"/>
        <end position="56"/>
    </location>
</feature>
<dbReference type="InterPro" id="IPR011701">
    <property type="entry name" value="MFS"/>
</dbReference>
<feature type="transmembrane region" description="Helical" evidence="6">
    <location>
        <begin position="108"/>
        <end position="127"/>
    </location>
</feature>
<name>A0A9P7K7E3_9AGAR</name>
<dbReference type="GO" id="GO:0022857">
    <property type="term" value="F:transmembrane transporter activity"/>
    <property type="evidence" value="ECO:0007669"/>
    <property type="project" value="InterPro"/>
</dbReference>
<evidence type="ECO:0000256" key="2">
    <source>
        <dbReference type="ARBA" id="ARBA00022448"/>
    </source>
</evidence>
<dbReference type="InterPro" id="IPR020846">
    <property type="entry name" value="MFS_dom"/>
</dbReference>
<gene>
    <name evidence="8" type="ORF">H0H81_007658</name>
</gene>
<evidence type="ECO:0000256" key="1">
    <source>
        <dbReference type="ARBA" id="ARBA00004141"/>
    </source>
</evidence>
<dbReference type="FunFam" id="1.20.1250.20:FF:000034">
    <property type="entry name" value="MFS general substrate transporter"/>
    <property type="match status" value="1"/>
</dbReference>
<evidence type="ECO:0000256" key="6">
    <source>
        <dbReference type="SAM" id="Phobius"/>
    </source>
</evidence>
<dbReference type="Proteomes" id="UP000717328">
    <property type="component" value="Unassembled WGS sequence"/>
</dbReference>
<dbReference type="Pfam" id="PF07690">
    <property type="entry name" value="MFS_1"/>
    <property type="match status" value="1"/>
</dbReference>
<dbReference type="PANTHER" id="PTHR43791:SF19">
    <property type="entry name" value="TRANSPORTER, PUTATIVE (AFU_ORTHOLOGUE AFUA_1G01812)-RELATED"/>
    <property type="match status" value="1"/>
</dbReference>
<evidence type="ECO:0000313" key="9">
    <source>
        <dbReference type="Proteomes" id="UP000717328"/>
    </source>
</evidence>
<feature type="transmembrane region" description="Helical" evidence="6">
    <location>
        <begin position="133"/>
        <end position="157"/>
    </location>
</feature>
<feature type="transmembrane region" description="Helical" evidence="6">
    <location>
        <begin position="203"/>
        <end position="225"/>
    </location>
</feature>
<evidence type="ECO:0000256" key="3">
    <source>
        <dbReference type="ARBA" id="ARBA00022692"/>
    </source>
</evidence>
<keyword evidence="5 6" id="KW-0472">Membrane</keyword>
<protein>
    <recommendedName>
        <fullName evidence="7">Major facilitator superfamily (MFS) profile domain-containing protein</fullName>
    </recommendedName>
</protein>